<keyword evidence="1" id="KW-0812">Transmembrane</keyword>
<dbReference type="PANTHER" id="PTHR31549">
    <property type="entry name" value="PROTEIN, PUTATIVE (DUF247)-RELATED-RELATED"/>
    <property type="match status" value="1"/>
</dbReference>
<dbReference type="Gramene" id="PUZ45834">
    <property type="protein sequence ID" value="PUZ45834"/>
    <property type="gene ID" value="GQ55_8G256300"/>
</dbReference>
<accession>A0A2T7CR79</accession>
<keyword evidence="1" id="KW-0472">Membrane</keyword>
<evidence type="ECO:0000313" key="3">
    <source>
        <dbReference type="Proteomes" id="UP000244336"/>
    </source>
</evidence>
<feature type="transmembrane region" description="Helical" evidence="1">
    <location>
        <begin position="446"/>
        <end position="465"/>
    </location>
</feature>
<dbReference type="OrthoDB" id="676317at2759"/>
<evidence type="ECO:0000313" key="2">
    <source>
        <dbReference type="EMBL" id="PUZ45834.1"/>
    </source>
</evidence>
<keyword evidence="1" id="KW-1133">Transmembrane helix</keyword>
<dbReference type="EMBL" id="CM009756">
    <property type="protein sequence ID" value="PUZ45834.1"/>
    <property type="molecule type" value="Genomic_DNA"/>
</dbReference>
<evidence type="ECO:0000256" key="1">
    <source>
        <dbReference type="SAM" id="Phobius"/>
    </source>
</evidence>
<dbReference type="InterPro" id="IPR004158">
    <property type="entry name" value="DUF247_pln"/>
</dbReference>
<organism evidence="2 3">
    <name type="scientific">Panicum hallii var. hallii</name>
    <dbReference type="NCBI Taxonomy" id="1504633"/>
    <lineage>
        <taxon>Eukaryota</taxon>
        <taxon>Viridiplantae</taxon>
        <taxon>Streptophyta</taxon>
        <taxon>Embryophyta</taxon>
        <taxon>Tracheophyta</taxon>
        <taxon>Spermatophyta</taxon>
        <taxon>Magnoliopsida</taxon>
        <taxon>Liliopsida</taxon>
        <taxon>Poales</taxon>
        <taxon>Poaceae</taxon>
        <taxon>PACMAD clade</taxon>
        <taxon>Panicoideae</taxon>
        <taxon>Panicodae</taxon>
        <taxon>Paniceae</taxon>
        <taxon>Panicinae</taxon>
        <taxon>Panicum</taxon>
        <taxon>Panicum sect. Panicum</taxon>
    </lineage>
</organism>
<sequence length="475" mass="53386">MEPAAASASCGFHLVNWTVDEEPGAQFWTPAGLPVESASINIFDSYSQESGGGHQHLVEYYALSATQHDPIEKVAQESFLVALHNMEMEIYSNPINVFKEVAHEFEDDIEMMKVKIHRYPASIRALGDWCTVPSIVSIGPYHHGREHLKKMEQAKHVAAYHCIRESGCSVREMYDAVVSTADDARRLYDKDVMAGIGYDDFRHMMFFDACFLVQYMVWCFFYSNHKGIHHDVSLLENQLPWRVVETVMSYKPPHLLGLLRYYIVRSRNISAPPAVDKIELVSLSVSAIELAEIGITLTANETTELTNMGLNKKGIFFAELSLAPLSLNHARATRLVNMAALELCMAPVFLHAKNEDSAVCSYLLLLSMLVHREEDVHELRRKGILQGGTGLTNKEALNFFTSLQNLPHGSCCARTMVEIDSYRANRRMQTKVHAFFHKKKKTIRTVLSTIVAVVSIFGTLVGILVKLKSPKAAPR</sequence>
<dbReference type="AlphaFoldDB" id="A0A2T7CR79"/>
<dbReference type="STRING" id="1504633.A0A2T7CR79"/>
<dbReference type="Proteomes" id="UP000244336">
    <property type="component" value="Chromosome 8"/>
</dbReference>
<reference evidence="2 3" key="1">
    <citation type="submission" date="2018-04" db="EMBL/GenBank/DDBJ databases">
        <title>WGS assembly of Panicum hallii var. hallii HAL2.</title>
        <authorList>
            <person name="Lovell J."/>
            <person name="Jenkins J."/>
            <person name="Lowry D."/>
            <person name="Mamidi S."/>
            <person name="Sreedasyam A."/>
            <person name="Weng X."/>
            <person name="Barry K."/>
            <person name="Bonette J."/>
            <person name="Campitelli B."/>
            <person name="Daum C."/>
            <person name="Gordon S."/>
            <person name="Gould B."/>
            <person name="Lipzen A."/>
            <person name="MacQueen A."/>
            <person name="Palacio-Mejia J."/>
            <person name="Plott C."/>
            <person name="Shakirov E."/>
            <person name="Shu S."/>
            <person name="Yoshinaga Y."/>
            <person name="Zane M."/>
            <person name="Rokhsar D."/>
            <person name="Grimwood J."/>
            <person name="Schmutz J."/>
            <person name="Juenger T."/>
        </authorList>
    </citation>
    <scope>NUCLEOTIDE SEQUENCE [LARGE SCALE GENOMIC DNA]</scope>
    <source>
        <strain evidence="3">cv. HAL2</strain>
    </source>
</reference>
<keyword evidence="3" id="KW-1185">Reference proteome</keyword>
<proteinExistence type="predicted"/>
<gene>
    <name evidence="2" type="ORF">GQ55_8G256300</name>
</gene>
<name>A0A2T7CR79_9POAL</name>
<dbReference type="PANTHER" id="PTHR31549:SF32">
    <property type="match status" value="1"/>
</dbReference>
<protein>
    <submittedName>
        <fullName evidence="2">Uncharacterized protein</fullName>
    </submittedName>
</protein>
<dbReference type="Pfam" id="PF03140">
    <property type="entry name" value="DUF247"/>
    <property type="match status" value="2"/>
</dbReference>